<keyword evidence="5" id="KW-0479">Metal-binding</keyword>
<comment type="caution">
    <text evidence="12">The sequence shown here is derived from an EMBL/GenBank/DDBJ whole genome shotgun (WGS) entry which is preliminary data.</text>
</comment>
<feature type="region of interest" description="Disordered" evidence="10">
    <location>
        <begin position="408"/>
        <end position="436"/>
    </location>
</feature>
<reference evidence="12" key="1">
    <citation type="journal article" date="2023" name="Science">
        <title>Elucidation of the pathway for biosynthesis of saponin adjuvants from the soapbark tree.</title>
        <authorList>
            <person name="Reed J."/>
            <person name="Orme A."/>
            <person name="El-Demerdash A."/>
            <person name="Owen C."/>
            <person name="Martin L.B.B."/>
            <person name="Misra R.C."/>
            <person name="Kikuchi S."/>
            <person name="Rejzek M."/>
            <person name="Martin A.C."/>
            <person name="Harkess A."/>
            <person name="Leebens-Mack J."/>
            <person name="Louveau T."/>
            <person name="Stephenson M.J."/>
            <person name="Osbourn A."/>
        </authorList>
    </citation>
    <scope>NUCLEOTIDE SEQUENCE</scope>
    <source>
        <strain evidence="12">S10</strain>
    </source>
</reference>
<evidence type="ECO:0000256" key="5">
    <source>
        <dbReference type="ARBA" id="ARBA00022723"/>
    </source>
</evidence>
<dbReference type="GO" id="GO:0043161">
    <property type="term" value="P:proteasome-mediated ubiquitin-dependent protein catabolic process"/>
    <property type="evidence" value="ECO:0007669"/>
    <property type="project" value="UniProtKB-ARBA"/>
</dbReference>
<evidence type="ECO:0000256" key="1">
    <source>
        <dbReference type="ARBA" id="ARBA00000900"/>
    </source>
</evidence>
<dbReference type="FunFam" id="3.30.40.10:FF:000309">
    <property type="entry name" value="E3 ubiquitin-protein ligase MBR2"/>
    <property type="match status" value="1"/>
</dbReference>
<dbReference type="GO" id="GO:0010228">
    <property type="term" value="P:vegetative to reproductive phase transition of meristem"/>
    <property type="evidence" value="ECO:0007669"/>
    <property type="project" value="UniProtKB-ARBA"/>
</dbReference>
<evidence type="ECO:0000256" key="4">
    <source>
        <dbReference type="ARBA" id="ARBA00022679"/>
    </source>
</evidence>
<dbReference type="InterPro" id="IPR045191">
    <property type="entry name" value="MBR1/2-like"/>
</dbReference>
<dbReference type="GO" id="GO:0008270">
    <property type="term" value="F:zinc ion binding"/>
    <property type="evidence" value="ECO:0007669"/>
    <property type="project" value="UniProtKB-KW"/>
</dbReference>
<protein>
    <recommendedName>
        <fullName evidence="3">RING-type E3 ubiquitin transferase</fullName>
        <ecNumber evidence="3">2.3.2.27</ecNumber>
    </recommendedName>
</protein>
<evidence type="ECO:0000256" key="10">
    <source>
        <dbReference type="SAM" id="MobiDB-lite"/>
    </source>
</evidence>
<evidence type="ECO:0000256" key="8">
    <source>
        <dbReference type="ARBA" id="ARBA00022833"/>
    </source>
</evidence>
<dbReference type="KEGG" id="qsa:O6P43_031042"/>
<dbReference type="PANTHER" id="PTHR22937">
    <property type="entry name" value="E3 UBIQUITIN-PROTEIN LIGASE RNF165"/>
    <property type="match status" value="1"/>
</dbReference>
<dbReference type="InterPro" id="IPR001841">
    <property type="entry name" value="Znf_RING"/>
</dbReference>
<comment type="catalytic activity">
    <reaction evidence="1">
        <text>S-ubiquitinyl-[E2 ubiquitin-conjugating enzyme]-L-cysteine + [acceptor protein]-L-lysine = [E2 ubiquitin-conjugating enzyme]-L-cysteine + N(6)-ubiquitinyl-[acceptor protein]-L-lysine.</text>
        <dbReference type="EC" id="2.3.2.27"/>
    </reaction>
</comment>
<dbReference type="SMART" id="SM00184">
    <property type="entry name" value="RING"/>
    <property type="match status" value="1"/>
</dbReference>
<evidence type="ECO:0000259" key="11">
    <source>
        <dbReference type="PROSITE" id="PS50089"/>
    </source>
</evidence>
<dbReference type="GO" id="GO:0061630">
    <property type="term" value="F:ubiquitin protein ligase activity"/>
    <property type="evidence" value="ECO:0007669"/>
    <property type="project" value="UniProtKB-EC"/>
</dbReference>
<dbReference type="EC" id="2.3.2.27" evidence="3"/>
<evidence type="ECO:0000313" key="13">
    <source>
        <dbReference type="Proteomes" id="UP001163823"/>
    </source>
</evidence>
<evidence type="ECO:0000313" key="12">
    <source>
        <dbReference type="EMBL" id="KAJ7946069.1"/>
    </source>
</evidence>
<keyword evidence="4" id="KW-0808">Transferase</keyword>
<dbReference type="EMBL" id="JARAOO010000013">
    <property type="protein sequence ID" value="KAJ7946069.1"/>
    <property type="molecule type" value="Genomic_DNA"/>
</dbReference>
<evidence type="ECO:0000256" key="3">
    <source>
        <dbReference type="ARBA" id="ARBA00012483"/>
    </source>
</evidence>
<proteinExistence type="predicted"/>
<organism evidence="12 13">
    <name type="scientific">Quillaja saponaria</name>
    <name type="common">Soap bark tree</name>
    <dbReference type="NCBI Taxonomy" id="32244"/>
    <lineage>
        <taxon>Eukaryota</taxon>
        <taxon>Viridiplantae</taxon>
        <taxon>Streptophyta</taxon>
        <taxon>Embryophyta</taxon>
        <taxon>Tracheophyta</taxon>
        <taxon>Spermatophyta</taxon>
        <taxon>Magnoliopsida</taxon>
        <taxon>eudicotyledons</taxon>
        <taxon>Gunneridae</taxon>
        <taxon>Pentapetalae</taxon>
        <taxon>rosids</taxon>
        <taxon>fabids</taxon>
        <taxon>Fabales</taxon>
        <taxon>Quillajaceae</taxon>
        <taxon>Quillaja</taxon>
    </lineage>
</organism>
<dbReference type="InterPro" id="IPR013083">
    <property type="entry name" value="Znf_RING/FYVE/PHD"/>
</dbReference>
<feature type="compositionally biased region" description="Polar residues" evidence="10">
    <location>
        <begin position="408"/>
        <end position="418"/>
    </location>
</feature>
<dbReference type="PROSITE" id="PS50089">
    <property type="entry name" value="ZF_RING_2"/>
    <property type="match status" value="1"/>
</dbReference>
<dbReference type="SUPFAM" id="SSF57850">
    <property type="entry name" value="RING/U-box"/>
    <property type="match status" value="1"/>
</dbReference>
<dbReference type="PANTHER" id="PTHR22937:SF224">
    <property type="entry name" value="E3 UBIQUITIN-PROTEIN LIGASE MBR1-RELATED"/>
    <property type="match status" value="1"/>
</dbReference>
<evidence type="ECO:0000256" key="7">
    <source>
        <dbReference type="ARBA" id="ARBA00022786"/>
    </source>
</evidence>
<sequence length="680" mass="73512">MQGKRGTIESFPETVNIRQVSRSSGTSMNQQTSLNNMLNPVERRLSEYMVSPGEDTFVSATAPDVQCFRSWNAGEPSSRNLHSQVNGDGVKIEHGWSSSFNCFRPEETQIESSNVLFPGRANISLGGNRFRSEPLFLQGSSSNHISWNENQNLGCLGNTGEGTEAGTANNMCSSSGLVTEKTSSVSACDYVGTSSGSSGYRVGEENSGTSSSFENWGSSCKRKALEGSSGLSYPEGSSSSLLEVENGAWHTSAVRYNVSSSSSVSTPLQNFPILSRPVHQNPLTGVGVRQAAAGVFPTTGIAGNLESPLRVVGQRTSSGQLEETIPLNLSSTGRPVLLRRQSHTTHIPGLSANMHPFPWDGAANARASSLSNSLTPGERALQEESIIRIAPRSNAEHPMLVSTTEMRNPGHDQTSWHLSSGNMSSSRGVPSSSTSWIGSSSSIHPFPNPTWIPHHEAPLQNQQRLPEFTSWSLFPPDGSESVAHNGPLSSLPPGLSAASPDTVMSCGPHSQGHNQPFPRSALLIERQGDDFLNVHPPIRGLAADIEGRRRLISEIRQVLNAMRRGDNIGAEDYMLFDPSIYHALQLAFQELLALGERIGDVNTGLSEETIMKLMKQKNYVTFMTDAPPNLEPCCICQEEYADGENLGSLDCGHDFHTNCIKQWLMQKNLCPICKTTALVT</sequence>
<evidence type="ECO:0000256" key="2">
    <source>
        <dbReference type="ARBA" id="ARBA00004906"/>
    </source>
</evidence>
<comment type="pathway">
    <text evidence="2">Protein modification; protein ubiquitination.</text>
</comment>
<feature type="region of interest" description="Disordered" evidence="10">
    <location>
        <begin position="494"/>
        <end position="516"/>
    </location>
</feature>
<dbReference type="Gene3D" id="3.30.40.10">
    <property type="entry name" value="Zinc/RING finger domain, C3HC4 (zinc finger)"/>
    <property type="match status" value="1"/>
</dbReference>
<gene>
    <name evidence="12" type="ORF">O6P43_031042</name>
</gene>
<dbReference type="Proteomes" id="UP001163823">
    <property type="component" value="Chromosome 13"/>
</dbReference>
<evidence type="ECO:0000256" key="9">
    <source>
        <dbReference type="PROSITE-ProRule" id="PRU00175"/>
    </source>
</evidence>
<feature type="compositionally biased region" description="Low complexity" evidence="10">
    <location>
        <begin position="419"/>
        <end position="436"/>
    </location>
</feature>
<feature type="domain" description="RING-type" evidence="11">
    <location>
        <begin position="633"/>
        <end position="674"/>
    </location>
</feature>
<keyword evidence="8" id="KW-0862">Zinc</keyword>
<name>A0AAD7KUJ5_QUISA</name>
<dbReference type="AlphaFoldDB" id="A0AAD7KUJ5"/>
<keyword evidence="7" id="KW-0833">Ubl conjugation pathway</keyword>
<dbReference type="Pfam" id="PF13639">
    <property type="entry name" value="zf-RING_2"/>
    <property type="match status" value="1"/>
</dbReference>
<keyword evidence="13" id="KW-1185">Reference proteome</keyword>
<evidence type="ECO:0000256" key="6">
    <source>
        <dbReference type="ARBA" id="ARBA00022771"/>
    </source>
</evidence>
<keyword evidence="6 9" id="KW-0863">Zinc-finger</keyword>
<accession>A0AAD7KUJ5</accession>